<evidence type="ECO:0000256" key="8">
    <source>
        <dbReference type="ARBA" id="ARBA00023049"/>
    </source>
</evidence>
<dbReference type="Proteomes" id="UP001652432">
    <property type="component" value="Unassembled WGS sequence"/>
</dbReference>
<dbReference type="EMBL" id="JAOQKJ010000004">
    <property type="protein sequence ID" value="MCU6744086.1"/>
    <property type="molecule type" value="Genomic_DNA"/>
</dbReference>
<evidence type="ECO:0000256" key="3">
    <source>
        <dbReference type="ARBA" id="ARBA00022438"/>
    </source>
</evidence>
<keyword evidence="12" id="KW-1185">Reference proteome</keyword>
<dbReference type="Gene3D" id="3.40.630.10">
    <property type="entry name" value="Zn peptidases"/>
    <property type="match status" value="1"/>
</dbReference>
<comment type="cofactor">
    <cofactor evidence="1 10">
        <name>Zn(2+)</name>
        <dbReference type="ChEBI" id="CHEBI:29105"/>
    </cofactor>
</comment>
<evidence type="ECO:0000313" key="11">
    <source>
        <dbReference type="EMBL" id="MCU6744086.1"/>
    </source>
</evidence>
<organism evidence="11 12">
    <name type="scientific">Suilimivivens aceti</name>
    <dbReference type="NCBI Taxonomy" id="2981774"/>
    <lineage>
        <taxon>Bacteria</taxon>
        <taxon>Bacillati</taxon>
        <taxon>Bacillota</taxon>
        <taxon>Clostridia</taxon>
        <taxon>Lachnospirales</taxon>
        <taxon>Lachnospiraceae</taxon>
        <taxon>Suilimivivens</taxon>
    </lineage>
</organism>
<dbReference type="Pfam" id="PF02127">
    <property type="entry name" value="Peptidase_M18"/>
    <property type="match status" value="1"/>
</dbReference>
<gene>
    <name evidence="11" type="ORF">OCV77_06185</name>
</gene>
<dbReference type="CDD" id="cd05658">
    <property type="entry name" value="M18_DAP"/>
    <property type="match status" value="1"/>
</dbReference>
<evidence type="ECO:0000256" key="4">
    <source>
        <dbReference type="ARBA" id="ARBA00022670"/>
    </source>
</evidence>
<dbReference type="SUPFAM" id="SSF53187">
    <property type="entry name" value="Zn-dependent exopeptidases"/>
    <property type="match status" value="1"/>
</dbReference>
<comment type="similarity">
    <text evidence="2 9">Belongs to the peptidase M18 family.</text>
</comment>
<dbReference type="InterPro" id="IPR023358">
    <property type="entry name" value="Peptidase_M18_dom2"/>
</dbReference>
<dbReference type="SUPFAM" id="SSF101821">
    <property type="entry name" value="Aminopeptidase/glucanase lid domain"/>
    <property type="match status" value="1"/>
</dbReference>
<dbReference type="PANTHER" id="PTHR28570">
    <property type="entry name" value="ASPARTYL AMINOPEPTIDASE"/>
    <property type="match status" value="1"/>
</dbReference>
<keyword evidence="4 9" id="KW-0645">Protease</keyword>
<evidence type="ECO:0000256" key="2">
    <source>
        <dbReference type="ARBA" id="ARBA00008290"/>
    </source>
</evidence>
<dbReference type="InterPro" id="IPR001948">
    <property type="entry name" value="Peptidase_M18"/>
</dbReference>
<proteinExistence type="inferred from homology"/>
<evidence type="ECO:0000256" key="10">
    <source>
        <dbReference type="RuleBase" id="RU004387"/>
    </source>
</evidence>
<dbReference type="PRINTS" id="PR00932">
    <property type="entry name" value="AMINO1PTASE"/>
</dbReference>
<evidence type="ECO:0000256" key="9">
    <source>
        <dbReference type="RuleBase" id="RU004386"/>
    </source>
</evidence>
<protein>
    <recommendedName>
        <fullName evidence="10">M18 family aminopeptidase</fullName>
        <ecNumber evidence="10">3.4.11.-</ecNumber>
    </recommendedName>
</protein>
<comment type="caution">
    <text evidence="11">The sequence shown here is derived from an EMBL/GenBank/DDBJ whole genome shotgun (WGS) entry which is preliminary data.</text>
</comment>
<keyword evidence="6 9" id="KW-0378">Hydrolase</keyword>
<keyword evidence="5 9" id="KW-0479">Metal-binding</keyword>
<keyword evidence="7 9" id="KW-0862">Zinc</keyword>
<evidence type="ECO:0000256" key="6">
    <source>
        <dbReference type="ARBA" id="ARBA00022801"/>
    </source>
</evidence>
<name>A0ABT2T2I0_9FIRM</name>
<keyword evidence="3 9" id="KW-0031">Aminopeptidase</keyword>
<evidence type="ECO:0000256" key="5">
    <source>
        <dbReference type="ARBA" id="ARBA00022723"/>
    </source>
</evidence>
<dbReference type="RefSeq" id="WP_262574074.1">
    <property type="nucleotide sequence ID" value="NZ_JAOQKJ010000004.1"/>
</dbReference>
<dbReference type="EC" id="3.4.11.-" evidence="10"/>
<sequence>MNEEELKEAQECLTFIEESMSCFHAVENVEKRLQKKGFVGLSEKEGYGLTERLRKDPEQNRYYVKRNGSSLIAFTLPEGKPKGFHIMASHSDSPTFKVKCEGEMKTEGGYIRLNVEPYGGMIHATWLDRCLSVAGRIVYQKEDQLLSKTVNVDEDLLVIPNVAIHMNRGMNDKLTYNPQTDLQPLLAVEEGKEKKAGDILMDKVAQYAGVKREDILGKELFLYVREKGRLAGASKELIISPRLDDLACAYGSLKGFLKGDSKDYINVYALFDNEEVGSLTKQGAASTFLRDTLRRISEEYDPSESTYLQLLADSFMISADNAHAMHPAHPEKADPGNRPYLNGGIVIKYHGGQKYTTDAYSEAVMRRVCRDADVPVSVYCNRSDIAGGSTLGNISAGQVSIPCVDIGLAQLAMHSSVETAGTKDIRMLVKAARSFYSM</sequence>
<accession>A0ABT2T2I0</accession>
<dbReference type="Gene3D" id="2.30.250.10">
    <property type="entry name" value="Aminopeptidase i, Domain 2"/>
    <property type="match status" value="1"/>
</dbReference>
<evidence type="ECO:0000256" key="1">
    <source>
        <dbReference type="ARBA" id="ARBA00001947"/>
    </source>
</evidence>
<dbReference type="GO" id="GO:0004177">
    <property type="term" value="F:aminopeptidase activity"/>
    <property type="evidence" value="ECO:0007669"/>
    <property type="project" value="UniProtKB-KW"/>
</dbReference>
<keyword evidence="8 9" id="KW-0482">Metalloprotease</keyword>
<reference evidence="11 12" key="1">
    <citation type="journal article" date="2021" name="ISME Commun">
        <title>Automated analysis of genomic sequences facilitates high-throughput and comprehensive description of bacteria.</title>
        <authorList>
            <person name="Hitch T.C.A."/>
        </authorList>
    </citation>
    <scope>NUCLEOTIDE SEQUENCE [LARGE SCALE GENOMIC DNA]</scope>
    <source>
        <strain evidence="11 12">Sanger_18</strain>
    </source>
</reference>
<dbReference type="PANTHER" id="PTHR28570:SF3">
    <property type="entry name" value="ASPARTYL AMINOPEPTIDASE"/>
    <property type="match status" value="1"/>
</dbReference>
<evidence type="ECO:0000313" key="12">
    <source>
        <dbReference type="Proteomes" id="UP001652432"/>
    </source>
</evidence>
<evidence type="ECO:0000256" key="7">
    <source>
        <dbReference type="ARBA" id="ARBA00022833"/>
    </source>
</evidence>
<dbReference type="NCBIfam" id="NF002759">
    <property type="entry name" value="PRK02813.1"/>
    <property type="match status" value="1"/>
</dbReference>